<evidence type="ECO:0000313" key="12">
    <source>
        <dbReference type="Proteomes" id="UP000004699"/>
    </source>
</evidence>
<dbReference type="HOGENOM" id="CLU_053306_1_1_6"/>
<keyword evidence="4 9" id="KW-0963">Cytoplasm</keyword>
<comment type="subcellular location">
    <subcellularLocation>
        <location evidence="9">Cytoplasm</location>
    </subcellularLocation>
</comment>
<dbReference type="eggNOG" id="COG0253">
    <property type="taxonomic scope" value="Bacteria"/>
</dbReference>
<organism evidence="11 12">
    <name type="scientific">Luminiphilus syltensis NOR5-1B</name>
    <dbReference type="NCBI Taxonomy" id="565045"/>
    <lineage>
        <taxon>Bacteria</taxon>
        <taxon>Pseudomonadati</taxon>
        <taxon>Pseudomonadota</taxon>
        <taxon>Gammaproteobacteria</taxon>
        <taxon>Cellvibrionales</taxon>
        <taxon>Halieaceae</taxon>
        <taxon>Luminiphilus</taxon>
    </lineage>
</organism>
<evidence type="ECO:0000256" key="1">
    <source>
        <dbReference type="ARBA" id="ARBA00005196"/>
    </source>
</evidence>
<comment type="function">
    <text evidence="9">Catalyzes the stereoinversion of LL-2,6-diaminopimelate (L,L-DAP) to meso-diaminopimelate (meso-DAP), a precursor of L-lysine and an essential component of the bacterial peptidoglycan.</text>
</comment>
<comment type="pathway">
    <text evidence="1 9">Amino-acid biosynthesis; L-lysine biosynthesis via DAP pathway; DL-2,6-diaminopimelate from LL-2,6-diaminopimelate: step 1/1.</text>
</comment>
<keyword evidence="5 9" id="KW-0028">Amino-acid biosynthesis</keyword>
<dbReference type="SUPFAM" id="SSF54506">
    <property type="entry name" value="Diaminopimelate epimerase-like"/>
    <property type="match status" value="1"/>
</dbReference>
<evidence type="ECO:0000256" key="3">
    <source>
        <dbReference type="ARBA" id="ARBA00013080"/>
    </source>
</evidence>
<dbReference type="UniPathway" id="UPA00034">
    <property type="reaction ID" value="UER00025"/>
</dbReference>
<evidence type="ECO:0000256" key="4">
    <source>
        <dbReference type="ARBA" id="ARBA00022490"/>
    </source>
</evidence>
<name>B8KSV1_9GAMM</name>
<feature type="binding site" evidence="9">
    <location>
        <position position="154"/>
    </location>
    <ligand>
        <name>substrate</name>
    </ligand>
</feature>
<dbReference type="Proteomes" id="UP000004699">
    <property type="component" value="Unassembled WGS sequence"/>
</dbReference>
<evidence type="ECO:0000256" key="7">
    <source>
        <dbReference type="ARBA" id="ARBA00023235"/>
    </source>
</evidence>
<dbReference type="PANTHER" id="PTHR31689:SF0">
    <property type="entry name" value="DIAMINOPIMELATE EPIMERASE"/>
    <property type="match status" value="1"/>
</dbReference>
<feature type="binding site" evidence="9">
    <location>
        <position position="39"/>
    </location>
    <ligand>
        <name>substrate</name>
    </ligand>
</feature>
<dbReference type="GO" id="GO:0009089">
    <property type="term" value="P:lysine biosynthetic process via diaminopimelate"/>
    <property type="evidence" value="ECO:0007669"/>
    <property type="project" value="UniProtKB-UniRule"/>
</dbReference>
<evidence type="ECO:0000256" key="10">
    <source>
        <dbReference type="PROSITE-ProRule" id="PRU10125"/>
    </source>
</evidence>
<dbReference type="HAMAP" id="MF_00197">
    <property type="entry name" value="DAP_epimerase"/>
    <property type="match status" value="1"/>
</dbReference>
<gene>
    <name evidence="9 11" type="primary">dapF</name>
    <name evidence="11" type="ORF">NOR51B_2486</name>
</gene>
<feature type="active site" description="Proton acceptor" evidence="9">
    <location>
        <position position="214"/>
    </location>
</feature>
<dbReference type="NCBIfam" id="TIGR00652">
    <property type="entry name" value="DapF"/>
    <property type="match status" value="1"/>
</dbReference>
<dbReference type="Gene3D" id="3.10.310.10">
    <property type="entry name" value="Diaminopimelate Epimerase, Chain A, domain 1"/>
    <property type="match status" value="2"/>
</dbReference>
<feature type="binding site" evidence="9">
    <location>
        <begin position="205"/>
        <end position="206"/>
    </location>
    <ligand>
        <name>substrate</name>
    </ligand>
</feature>
<evidence type="ECO:0000256" key="9">
    <source>
        <dbReference type="HAMAP-Rule" id="MF_00197"/>
    </source>
</evidence>
<feature type="binding site" evidence="9">
    <location>
        <position position="6"/>
    </location>
    <ligand>
        <name>substrate</name>
    </ligand>
</feature>
<dbReference type="FunFam" id="3.10.310.10:FF:000001">
    <property type="entry name" value="Diaminopimelate epimerase"/>
    <property type="match status" value="1"/>
</dbReference>
<evidence type="ECO:0000313" key="11">
    <source>
        <dbReference type="EMBL" id="EED36534.1"/>
    </source>
</evidence>
<feature type="binding site" evidence="9">
    <location>
        <begin position="215"/>
        <end position="216"/>
    </location>
    <ligand>
        <name>substrate</name>
    </ligand>
</feature>
<dbReference type="InterPro" id="IPR018510">
    <property type="entry name" value="DAP_epimerase_AS"/>
</dbReference>
<dbReference type="GO" id="GO:0005829">
    <property type="term" value="C:cytosol"/>
    <property type="evidence" value="ECO:0007669"/>
    <property type="project" value="TreeGrafter"/>
</dbReference>
<accession>B8KSV1</accession>
<sequence length="275" mass="29636">MHGAGNDFVVIDLISQFLNLKPAHIRFIADRQRGIGCDQVLLVEPPTQPENDFRYRIYNADGSESGQCGNGARCFARFVREKSLTWKRELQVETRNGTMALTVAQDGRINANLGAPIFDTTQIPFQPEDSEDNAEYGLTVAGNTHRIGALSMGNPHAVLTVDSVADAPVSTLGPLIESHPAFPERVNVGFMELVSKNEIRLRVFERGVGETEACGSGACAAAVHGIRRGLLDNAVTVHLPGGKLSVTWSGADNDDVWLAGPTASVFEGVVKLREG</sequence>
<dbReference type="STRING" id="565045.NOR51B_2486"/>
<comment type="subunit">
    <text evidence="9">Homodimer.</text>
</comment>
<dbReference type="InterPro" id="IPR001653">
    <property type="entry name" value="DAP_epimerase_DapF"/>
</dbReference>
<feature type="site" description="Important for dimerization" evidence="9">
    <location>
        <position position="266"/>
    </location>
</feature>
<dbReference type="EC" id="5.1.1.7" evidence="3 9"/>
<protein>
    <recommendedName>
        <fullName evidence="3 9">Diaminopimelate epimerase</fullName>
        <shortName evidence="9">DAP epimerase</shortName>
        <ecNumber evidence="3 9">5.1.1.7</ecNumber>
    </recommendedName>
    <alternativeName>
        <fullName evidence="9">PLP-independent amino acid racemase</fullName>
    </alternativeName>
</protein>
<evidence type="ECO:0000256" key="5">
    <source>
        <dbReference type="ARBA" id="ARBA00022605"/>
    </source>
</evidence>
<feature type="site" description="Could be important to modulate the pK values of the two catalytic cysteine residues" evidence="9">
    <location>
        <position position="205"/>
    </location>
</feature>
<feature type="active site" description="Proton donor" evidence="9">
    <location>
        <position position="68"/>
    </location>
</feature>
<dbReference type="EMBL" id="DS999411">
    <property type="protein sequence ID" value="EED36534.1"/>
    <property type="molecule type" value="Genomic_DNA"/>
</dbReference>
<feature type="binding site" evidence="9">
    <location>
        <position position="187"/>
    </location>
    <ligand>
        <name>substrate</name>
    </ligand>
</feature>
<dbReference type="GO" id="GO:0008837">
    <property type="term" value="F:diaminopimelate epimerase activity"/>
    <property type="evidence" value="ECO:0007669"/>
    <property type="project" value="UniProtKB-UniRule"/>
</dbReference>
<evidence type="ECO:0000256" key="6">
    <source>
        <dbReference type="ARBA" id="ARBA00023154"/>
    </source>
</evidence>
<keyword evidence="7 9" id="KW-0413">Isomerase</keyword>
<reference evidence="12" key="1">
    <citation type="journal article" date="2013" name="BMC Microbiol.">
        <title>Taxonomy and evolution of bacteriochlorophyll a-containing members of the OM60/NOR5 clade of marine gammaproteobacteria: description of Luminiphilus syltensis gen. nov., sp. nov., reclassification of Haliea rubra as Pseudohaliea rubra gen. nov., comb. nov., and emendation of Chromatocurvus halotolerans.</title>
        <authorList>
            <person name="Spring S."/>
            <person name="Riedel T."/>
            <person name="Sproer C."/>
            <person name="Yan S."/>
            <person name="Harder J."/>
            <person name="Fuchs B.M."/>
        </authorList>
    </citation>
    <scope>NUCLEOTIDE SEQUENCE [LARGE SCALE GENOMIC DNA]</scope>
    <source>
        <strain evidence="12">NOR51-B</strain>
    </source>
</reference>
<keyword evidence="6 9" id="KW-0457">Lysine biosynthesis</keyword>
<comment type="similarity">
    <text evidence="2 9">Belongs to the diaminopimelate epimerase family.</text>
</comment>
<feature type="binding site" evidence="9">
    <location>
        <position position="59"/>
    </location>
    <ligand>
        <name>substrate</name>
    </ligand>
</feature>
<proteinExistence type="inferred from homology"/>
<evidence type="ECO:0000256" key="8">
    <source>
        <dbReference type="ARBA" id="ARBA00051712"/>
    </source>
</evidence>
<feature type="active site" evidence="10">
    <location>
        <position position="68"/>
    </location>
</feature>
<feature type="binding site" evidence="9">
    <location>
        <begin position="69"/>
        <end position="70"/>
    </location>
    <ligand>
        <name>substrate</name>
    </ligand>
</feature>
<dbReference type="AlphaFoldDB" id="B8KSV1"/>
<keyword evidence="12" id="KW-1185">Reference proteome</keyword>
<comment type="catalytic activity">
    <reaction evidence="8 9">
        <text>(2S,6S)-2,6-diaminopimelate = meso-2,6-diaminopimelate</text>
        <dbReference type="Rhea" id="RHEA:15393"/>
        <dbReference type="ChEBI" id="CHEBI:57609"/>
        <dbReference type="ChEBI" id="CHEBI:57791"/>
        <dbReference type="EC" id="5.1.1.7"/>
    </reaction>
</comment>
<feature type="site" description="Could be important to modulate the pK values of the two catalytic cysteine residues" evidence="9">
    <location>
        <position position="156"/>
    </location>
</feature>
<dbReference type="PANTHER" id="PTHR31689">
    <property type="entry name" value="DIAMINOPIMELATE EPIMERASE, CHLOROPLASTIC"/>
    <property type="match status" value="1"/>
</dbReference>
<dbReference type="Pfam" id="PF01678">
    <property type="entry name" value="DAP_epimerase"/>
    <property type="match status" value="2"/>
</dbReference>
<dbReference type="PROSITE" id="PS01326">
    <property type="entry name" value="DAP_EPIMERASE"/>
    <property type="match status" value="1"/>
</dbReference>
<evidence type="ECO:0000256" key="2">
    <source>
        <dbReference type="ARBA" id="ARBA00010219"/>
    </source>
</evidence>